<feature type="compositionally biased region" description="Basic and acidic residues" evidence="1">
    <location>
        <begin position="138"/>
        <end position="151"/>
    </location>
</feature>
<organism evidence="2 3">
    <name type="scientific">Microthyrium microscopicum</name>
    <dbReference type="NCBI Taxonomy" id="703497"/>
    <lineage>
        <taxon>Eukaryota</taxon>
        <taxon>Fungi</taxon>
        <taxon>Dikarya</taxon>
        <taxon>Ascomycota</taxon>
        <taxon>Pezizomycotina</taxon>
        <taxon>Dothideomycetes</taxon>
        <taxon>Dothideomycetes incertae sedis</taxon>
        <taxon>Microthyriales</taxon>
        <taxon>Microthyriaceae</taxon>
        <taxon>Microthyrium</taxon>
    </lineage>
</organism>
<dbReference type="AlphaFoldDB" id="A0A6A6UNI0"/>
<sequence length="471" mass="51988">MSQIVASESSFEQLVDNIKLGSRSSRTNSTADSTYGGSNESTPQKTDLVSPRDSGIWLDGPSDSPTSQKHDSLPSSPGRGAQQVAQHHLFHTPRRIDSHHLRDLNHSPSFGQQRERSGSVASSAKSDDSASNKFALWHSRERKGTMRDDHGRPIVMSRKLEDPVPELEAIPMSPARPGCILHSVGAMQSLRGTTTSGLPMWWCKFDKMVVLDGMLKDDDTGDMIPMTRSSKGLPIANRKGSIEVVRLHLDCDHCKDILRVEGSWKYAARVCSRSVCTACKHRCRQEYERSQREQTSPEVEPTATATEEPPKSIVEEPHKSTVEELPESIVEEPHISTVEEPPKSTVEEPPVESSELTVPEPLQQVAQLDGTITQIPTLVPENDAESEGQIQSLKLVYHLVEKDLDQIAQSEDAHLLPRENIAPSGHIAQSEDTIASEHTPLLHEGEGDSGADVEIREEILKQDDKGRCKTN</sequence>
<name>A0A6A6UNI0_9PEZI</name>
<dbReference type="Proteomes" id="UP000799302">
    <property type="component" value="Unassembled WGS sequence"/>
</dbReference>
<evidence type="ECO:0000313" key="2">
    <source>
        <dbReference type="EMBL" id="KAF2672628.1"/>
    </source>
</evidence>
<evidence type="ECO:0000313" key="3">
    <source>
        <dbReference type="Proteomes" id="UP000799302"/>
    </source>
</evidence>
<keyword evidence="3" id="KW-1185">Reference proteome</keyword>
<dbReference type="EMBL" id="MU004231">
    <property type="protein sequence ID" value="KAF2672628.1"/>
    <property type="molecule type" value="Genomic_DNA"/>
</dbReference>
<feature type="compositionally biased region" description="Polar residues" evidence="1">
    <location>
        <begin position="22"/>
        <end position="47"/>
    </location>
</feature>
<feature type="region of interest" description="Disordered" evidence="1">
    <location>
        <begin position="101"/>
        <end position="151"/>
    </location>
</feature>
<proteinExistence type="predicted"/>
<feature type="region of interest" description="Disordered" evidence="1">
    <location>
        <begin position="18"/>
        <end position="85"/>
    </location>
</feature>
<evidence type="ECO:0000256" key="1">
    <source>
        <dbReference type="SAM" id="MobiDB-lite"/>
    </source>
</evidence>
<feature type="region of interest" description="Disordered" evidence="1">
    <location>
        <begin position="429"/>
        <end position="453"/>
    </location>
</feature>
<dbReference type="OrthoDB" id="3944493at2759"/>
<feature type="compositionally biased region" description="Basic and acidic residues" evidence="1">
    <location>
        <begin position="308"/>
        <end position="322"/>
    </location>
</feature>
<protein>
    <submittedName>
        <fullName evidence="2">Uncharacterized protein</fullName>
    </submittedName>
</protein>
<accession>A0A6A6UNI0</accession>
<feature type="compositionally biased region" description="Low complexity" evidence="1">
    <location>
        <begin position="296"/>
        <end position="307"/>
    </location>
</feature>
<feature type="region of interest" description="Disordered" evidence="1">
    <location>
        <begin position="287"/>
        <end position="349"/>
    </location>
</feature>
<gene>
    <name evidence="2" type="ORF">BT63DRAFT_420853</name>
</gene>
<reference evidence="2" key="1">
    <citation type="journal article" date="2020" name="Stud. Mycol.">
        <title>101 Dothideomycetes genomes: a test case for predicting lifestyles and emergence of pathogens.</title>
        <authorList>
            <person name="Haridas S."/>
            <person name="Albert R."/>
            <person name="Binder M."/>
            <person name="Bloem J."/>
            <person name="Labutti K."/>
            <person name="Salamov A."/>
            <person name="Andreopoulos B."/>
            <person name="Baker S."/>
            <person name="Barry K."/>
            <person name="Bills G."/>
            <person name="Bluhm B."/>
            <person name="Cannon C."/>
            <person name="Castanera R."/>
            <person name="Culley D."/>
            <person name="Daum C."/>
            <person name="Ezra D."/>
            <person name="Gonzalez J."/>
            <person name="Henrissat B."/>
            <person name="Kuo A."/>
            <person name="Liang C."/>
            <person name="Lipzen A."/>
            <person name="Lutzoni F."/>
            <person name="Magnuson J."/>
            <person name="Mondo S."/>
            <person name="Nolan M."/>
            <person name="Ohm R."/>
            <person name="Pangilinan J."/>
            <person name="Park H.-J."/>
            <person name="Ramirez L."/>
            <person name="Alfaro M."/>
            <person name="Sun H."/>
            <person name="Tritt A."/>
            <person name="Yoshinaga Y."/>
            <person name="Zwiers L.-H."/>
            <person name="Turgeon B."/>
            <person name="Goodwin S."/>
            <person name="Spatafora J."/>
            <person name="Crous P."/>
            <person name="Grigoriev I."/>
        </authorList>
    </citation>
    <scope>NUCLEOTIDE SEQUENCE</scope>
    <source>
        <strain evidence="2">CBS 115976</strain>
    </source>
</reference>